<reference evidence="6 7" key="1">
    <citation type="submission" date="2020-07" db="EMBL/GenBank/DDBJ databases">
        <title>Draft whole-genome sequence of Heliobacterium chlorum DSM 3682, type strain.</title>
        <authorList>
            <person name="Kyndt J.A."/>
            <person name="Meyer T.E."/>
            <person name="Imhoff J.F."/>
        </authorList>
    </citation>
    <scope>NUCLEOTIDE SEQUENCE [LARGE SCALE GENOMIC DNA]</scope>
    <source>
        <strain evidence="6 7">DSM 3682</strain>
    </source>
</reference>
<comment type="caution">
    <text evidence="6">The sequence shown here is derived from an EMBL/GenBank/DDBJ whole genome shotgun (WGS) entry which is preliminary data.</text>
</comment>
<evidence type="ECO:0000256" key="4">
    <source>
        <dbReference type="ARBA" id="ARBA00022807"/>
    </source>
</evidence>
<dbReference type="Pfam" id="PF00877">
    <property type="entry name" value="NLPC_P60"/>
    <property type="match status" value="1"/>
</dbReference>
<dbReference type="SUPFAM" id="SSF54001">
    <property type="entry name" value="Cysteine proteinases"/>
    <property type="match status" value="1"/>
</dbReference>
<comment type="similarity">
    <text evidence="1">Belongs to the peptidase C40 family.</text>
</comment>
<evidence type="ECO:0000313" key="6">
    <source>
        <dbReference type="EMBL" id="MBC9785003.1"/>
    </source>
</evidence>
<sequence length="267" mass="29736">MRKTITTIITGFIAVSLFLTSGIHSADAFWARYSTSQAIAKYKEYIDDYQKDEVTKVAKWRQSYASIDGSLADQLVERAIWYMDQGYMVYGHQYKGYKDYGIVDCSNFVSLIYGDFGFDITTTAKNYGTVGKRVTGVYAAKEGKNWTIKGTENLRPGDIFTYWKTDANGKKYISHVAIYMGMIDGQPAVISTADSKNPTAIGIVNDVRYWWGSNLFTVQRVLPEGSWTPGKTIAGHTAKAPVIPKKYQLPPQKPVIMPGQGSTAAIH</sequence>
<evidence type="ECO:0000313" key="7">
    <source>
        <dbReference type="Proteomes" id="UP000617402"/>
    </source>
</evidence>
<dbReference type="Gene3D" id="3.90.1720.10">
    <property type="entry name" value="endopeptidase domain like (from Nostoc punctiforme)"/>
    <property type="match status" value="1"/>
</dbReference>
<dbReference type="RefSeq" id="WP_188040486.1">
    <property type="nucleotide sequence ID" value="NZ_JACVHF010000010.1"/>
</dbReference>
<keyword evidence="4" id="KW-0788">Thiol protease</keyword>
<evidence type="ECO:0000256" key="3">
    <source>
        <dbReference type="ARBA" id="ARBA00022801"/>
    </source>
</evidence>
<gene>
    <name evidence="6" type="ORF">H1S01_10830</name>
</gene>
<feature type="domain" description="NlpC/P60" evidence="5">
    <location>
        <begin position="69"/>
        <end position="222"/>
    </location>
</feature>
<dbReference type="EMBL" id="JACVHF010000010">
    <property type="protein sequence ID" value="MBC9785003.1"/>
    <property type="molecule type" value="Genomic_DNA"/>
</dbReference>
<keyword evidence="3" id="KW-0378">Hydrolase</keyword>
<keyword evidence="2" id="KW-0645">Protease</keyword>
<proteinExistence type="inferred from homology"/>
<protein>
    <submittedName>
        <fullName evidence="6">C40 family peptidase</fullName>
    </submittedName>
</protein>
<dbReference type="Proteomes" id="UP000617402">
    <property type="component" value="Unassembled WGS sequence"/>
</dbReference>
<name>A0ABR7T4S8_HELCL</name>
<evidence type="ECO:0000259" key="5">
    <source>
        <dbReference type="PROSITE" id="PS51935"/>
    </source>
</evidence>
<evidence type="ECO:0000256" key="1">
    <source>
        <dbReference type="ARBA" id="ARBA00007074"/>
    </source>
</evidence>
<keyword evidence="7" id="KW-1185">Reference proteome</keyword>
<accession>A0ABR7T4S8</accession>
<dbReference type="InterPro" id="IPR038765">
    <property type="entry name" value="Papain-like_cys_pep_sf"/>
</dbReference>
<dbReference type="InterPro" id="IPR000064">
    <property type="entry name" value="NLP_P60_dom"/>
</dbReference>
<evidence type="ECO:0000256" key="2">
    <source>
        <dbReference type="ARBA" id="ARBA00022670"/>
    </source>
</evidence>
<dbReference type="PROSITE" id="PS51935">
    <property type="entry name" value="NLPC_P60"/>
    <property type="match status" value="1"/>
</dbReference>
<organism evidence="6 7">
    <name type="scientific">Heliobacterium chlorum</name>
    <dbReference type="NCBI Taxonomy" id="2698"/>
    <lineage>
        <taxon>Bacteria</taxon>
        <taxon>Bacillati</taxon>
        <taxon>Bacillota</taxon>
        <taxon>Clostridia</taxon>
        <taxon>Eubacteriales</taxon>
        <taxon>Heliobacteriaceae</taxon>
        <taxon>Heliobacterium</taxon>
    </lineage>
</organism>